<dbReference type="RefSeq" id="WP_053046528.1">
    <property type="nucleotide sequence ID" value="NZ_CP059733.1"/>
</dbReference>
<dbReference type="PANTHER" id="PTHR13693">
    <property type="entry name" value="CLASS II AMINOTRANSFERASE/8-AMINO-7-OXONONANOATE SYNTHASE"/>
    <property type="match status" value="1"/>
</dbReference>
<dbReference type="InterPro" id="IPR050087">
    <property type="entry name" value="AON_synthase_class-II"/>
</dbReference>
<dbReference type="Gene3D" id="3.40.640.10">
    <property type="entry name" value="Type I PLP-dependent aspartate aminotransferase-like (Major domain)"/>
    <property type="match status" value="1"/>
</dbReference>
<protein>
    <submittedName>
        <fullName evidence="4">Aminotransferase class I/II-fold pyridoxal phosphate-dependent enzyme</fullName>
    </submittedName>
</protein>
<evidence type="ECO:0000313" key="5">
    <source>
        <dbReference type="Proteomes" id="UP000032352"/>
    </source>
</evidence>
<dbReference type="InterPro" id="IPR004839">
    <property type="entry name" value="Aminotransferase_I/II_large"/>
</dbReference>
<dbReference type="Pfam" id="PF00155">
    <property type="entry name" value="Aminotran_1_2"/>
    <property type="match status" value="1"/>
</dbReference>
<reference evidence="4 5" key="2">
    <citation type="journal article" date="2022" name="Mar. Drugs">
        <title>Bioassay-Guided Fractionation Leads to the Detection of Cholic Acid Generated by the Rare Thalassomonas sp.</title>
        <authorList>
            <person name="Pheiffer F."/>
            <person name="Schneider Y.K."/>
            <person name="Hansen E.H."/>
            <person name="Andersen J.H."/>
            <person name="Isaksson J."/>
            <person name="Busche T."/>
            <person name="R C."/>
            <person name="Kalinowski J."/>
            <person name="Zyl L.V."/>
            <person name="Trindade M."/>
        </authorList>
    </citation>
    <scope>NUCLEOTIDE SEQUENCE [LARGE SCALE GENOMIC DNA]</scope>
    <source>
        <strain evidence="4 5">XOM25</strain>
    </source>
</reference>
<evidence type="ECO:0000313" key="4">
    <source>
        <dbReference type="EMBL" id="WDE03147.1"/>
    </source>
</evidence>
<dbReference type="Proteomes" id="UP000032352">
    <property type="component" value="Chromosome"/>
</dbReference>
<comment type="cofactor">
    <cofactor evidence="1">
        <name>pyridoxal 5'-phosphate</name>
        <dbReference type="ChEBI" id="CHEBI:597326"/>
    </cofactor>
</comment>
<keyword evidence="5" id="KW-1185">Reference proteome</keyword>
<organism evidence="4 5">
    <name type="scientific">Thalassomonas viridans</name>
    <dbReference type="NCBI Taxonomy" id="137584"/>
    <lineage>
        <taxon>Bacteria</taxon>
        <taxon>Pseudomonadati</taxon>
        <taxon>Pseudomonadota</taxon>
        <taxon>Gammaproteobacteria</taxon>
        <taxon>Alteromonadales</taxon>
        <taxon>Colwelliaceae</taxon>
        <taxon>Thalassomonas</taxon>
    </lineage>
</organism>
<proteinExistence type="predicted"/>
<gene>
    <name evidence="4" type="ORF">SG34_017210</name>
</gene>
<dbReference type="SUPFAM" id="SSF53383">
    <property type="entry name" value="PLP-dependent transferases"/>
    <property type="match status" value="1"/>
</dbReference>
<evidence type="ECO:0000259" key="3">
    <source>
        <dbReference type="Pfam" id="PF00155"/>
    </source>
</evidence>
<keyword evidence="2" id="KW-0808">Transferase</keyword>
<dbReference type="KEGG" id="tvd:SG34_017210"/>
<feature type="domain" description="Aminotransferase class I/classII large" evidence="3">
    <location>
        <begin position="45"/>
        <end position="390"/>
    </location>
</feature>
<reference evidence="4 5" key="1">
    <citation type="journal article" date="2015" name="Genome Announc.">
        <title>Draft Genome Sequences of Marine Isolates of Thalassomonas viridans and Thalassomonas actiniarum.</title>
        <authorList>
            <person name="Olonade I."/>
            <person name="van Zyl L.J."/>
            <person name="Trindade M."/>
        </authorList>
    </citation>
    <scope>NUCLEOTIDE SEQUENCE [LARGE SCALE GENOMIC DNA]</scope>
    <source>
        <strain evidence="4 5">XOM25</strain>
    </source>
</reference>
<name>A0AAF0C5B3_9GAMM</name>
<dbReference type="InterPro" id="IPR015424">
    <property type="entry name" value="PyrdxlP-dep_Trfase"/>
</dbReference>
<dbReference type="GO" id="GO:0008483">
    <property type="term" value="F:transaminase activity"/>
    <property type="evidence" value="ECO:0007669"/>
    <property type="project" value="UniProtKB-KW"/>
</dbReference>
<dbReference type="InterPro" id="IPR015421">
    <property type="entry name" value="PyrdxlP-dep_Trfase_major"/>
</dbReference>
<sequence>MLTKYEAQLKTMKQSGQAAIEQGLFFITPDDEQFSEGRFNLKGKPVINLSSCSYLGLELDPRLAKAAAEAARKFGTQYSSCRAFAQCPLYDELEDLLSQIFQAPTLANLSTTIGHIATLPILVKDNSHLVLDIQSHHCLRMSADYLANRGIGSKTIRHNSLEQLEQEILAHPDKDVWYLIDGLYSMYGDYAPISELLLMLDRYPNLHLYVDDAHGTSWTGKNGQGYALEQGRHPRMVVSHSFTKAFGGSGGCVVFPDQQTRDQVRLLGGPFYWGSPIAPPVLGTAVASAKLHLDGTITKLQQTLMAKIKLFNRLCQEQQIPLIANNDTPIRYIGLGKQETTNTVAKSLLEQGFYASAVCYPSVSKNKTGLRLGITNHLTENEIHRLVQTLADILKREVSTDTRDFIDKAFKRAF</sequence>
<evidence type="ECO:0000256" key="1">
    <source>
        <dbReference type="ARBA" id="ARBA00001933"/>
    </source>
</evidence>
<dbReference type="InterPro" id="IPR015422">
    <property type="entry name" value="PyrdxlP-dep_Trfase_small"/>
</dbReference>
<dbReference type="PANTHER" id="PTHR13693:SF3">
    <property type="entry name" value="LD36009P"/>
    <property type="match status" value="1"/>
</dbReference>
<keyword evidence="4" id="KW-0032">Aminotransferase</keyword>
<dbReference type="AlphaFoldDB" id="A0AAF0C5B3"/>
<dbReference type="Gene3D" id="3.90.1150.10">
    <property type="entry name" value="Aspartate Aminotransferase, domain 1"/>
    <property type="match status" value="1"/>
</dbReference>
<dbReference type="GO" id="GO:0030170">
    <property type="term" value="F:pyridoxal phosphate binding"/>
    <property type="evidence" value="ECO:0007669"/>
    <property type="project" value="InterPro"/>
</dbReference>
<accession>A0AAF0C5B3</accession>
<evidence type="ECO:0000256" key="2">
    <source>
        <dbReference type="ARBA" id="ARBA00022679"/>
    </source>
</evidence>
<dbReference type="EMBL" id="CP059733">
    <property type="protein sequence ID" value="WDE03147.1"/>
    <property type="molecule type" value="Genomic_DNA"/>
</dbReference>